<dbReference type="GO" id="GO:0006402">
    <property type="term" value="P:mRNA catabolic process"/>
    <property type="evidence" value="ECO:0007669"/>
    <property type="project" value="TreeGrafter"/>
</dbReference>
<sequence length="514" mass="54551">MPRRRFLLTAESATIDRALAELRAELEIREDFPSDVLAQAQDAAAQGLPAPGSLPEHGRPSIAPVDMRELPFVTVDPPSSMDLDQAAYLTRGSDAGEAGYTIYYAIACLAFMVRPGGPLDTEVRERGTSIYGPGHVIALHPEAISADAASLLPGEDRLAYVWQIGLDAEGAMTSYSVRPALVRSRAKLSYTDVQRALDGAGELEGEVPADFPQLLERIGQLRIAREAARGGVSLDIPEQEVAESPDGYVLSYRANLPVESYNAQLSLATGIAAARIMRRAGTGILRTLPPAEERDLRRLRHTARALGLSWPSEMTYQDFVRSLSSADAAAAAFLNEATTLFRGSGYLAFAGGAILGEDGEATEPLGESHPHAAIAAEYAHVTAPLRRLVDRYGLEICAAACAGEPIAPWAVEGLACLPAIMARTSQLASRYERRAIDLVEAAVLSSHIGETFSATVIDARNGGGTVLLRTPAVRGRVAGDLAPGTRVTVRVRAADPTTGTIELDVVDADAGGEH</sequence>
<dbReference type="EMBL" id="FNQV01000003">
    <property type="protein sequence ID" value="SDZ92463.1"/>
    <property type="molecule type" value="Genomic_DNA"/>
</dbReference>
<reference evidence="3" key="1">
    <citation type="submission" date="2016-10" db="EMBL/GenBank/DDBJ databases">
        <authorList>
            <person name="Varghese N."/>
            <person name="Submissions S."/>
        </authorList>
    </citation>
    <scope>NUCLEOTIDE SEQUENCE [LARGE SCALE GENOMIC DNA]</scope>
    <source>
        <strain evidence="3">KPR-1</strain>
    </source>
</reference>
<dbReference type="AlphaFoldDB" id="A0A1H3WZQ3"/>
<dbReference type="GO" id="GO:0005829">
    <property type="term" value="C:cytosol"/>
    <property type="evidence" value="ECO:0007669"/>
    <property type="project" value="TreeGrafter"/>
</dbReference>
<dbReference type="Proteomes" id="UP000199288">
    <property type="component" value="Unassembled WGS sequence"/>
</dbReference>
<evidence type="ECO:0000313" key="3">
    <source>
        <dbReference type="Proteomes" id="UP000199288"/>
    </source>
</evidence>
<dbReference type="Pfam" id="PF18614">
    <property type="entry name" value="RNase_II_C_S1"/>
    <property type="match status" value="1"/>
</dbReference>
<dbReference type="Pfam" id="PF00773">
    <property type="entry name" value="RNB"/>
    <property type="match status" value="1"/>
</dbReference>
<dbReference type="SUPFAM" id="SSF50249">
    <property type="entry name" value="Nucleic acid-binding proteins"/>
    <property type="match status" value="1"/>
</dbReference>
<dbReference type="InterPro" id="IPR050180">
    <property type="entry name" value="RNR_Ribonuclease"/>
</dbReference>
<dbReference type="OrthoDB" id="5800376at2"/>
<organism evidence="2 3">
    <name type="scientific">Bowdeniella nasicola</name>
    <dbReference type="NCBI Taxonomy" id="208480"/>
    <lineage>
        <taxon>Bacteria</taxon>
        <taxon>Bacillati</taxon>
        <taxon>Actinomycetota</taxon>
        <taxon>Actinomycetes</taxon>
        <taxon>Actinomycetales</taxon>
        <taxon>Actinomycetaceae</taxon>
        <taxon>Bowdeniella</taxon>
    </lineage>
</organism>
<name>A0A1H3WZQ3_9ACTO</name>
<evidence type="ECO:0000259" key="1">
    <source>
        <dbReference type="SMART" id="SM00955"/>
    </source>
</evidence>
<dbReference type="InterPro" id="IPR012340">
    <property type="entry name" value="NA-bd_OB-fold"/>
</dbReference>
<keyword evidence="3" id="KW-1185">Reference proteome</keyword>
<protein>
    <submittedName>
        <fullName evidence="2">RNB domain-containing protein</fullName>
    </submittedName>
</protein>
<dbReference type="RefSeq" id="WP_092561742.1">
    <property type="nucleotide sequence ID" value="NZ_FNQV01000003.1"/>
</dbReference>
<dbReference type="GO" id="GO:0003723">
    <property type="term" value="F:RNA binding"/>
    <property type="evidence" value="ECO:0007669"/>
    <property type="project" value="InterPro"/>
</dbReference>
<dbReference type="InterPro" id="IPR040596">
    <property type="entry name" value="RNase_II_C_S1"/>
</dbReference>
<dbReference type="SMART" id="SM00955">
    <property type="entry name" value="RNB"/>
    <property type="match status" value="1"/>
</dbReference>
<dbReference type="PANTHER" id="PTHR23355">
    <property type="entry name" value="RIBONUCLEASE"/>
    <property type="match status" value="1"/>
</dbReference>
<dbReference type="PANTHER" id="PTHR23355:SF9">
    <property type="entry name" value="DIS3-LIKE EXONUCLEASE 2"/>
    <property type="match status" value="1"/>
</dbReference>
<proteinExistence type="predicted"/>
<accession>A0A1H3WZQ3</accession>
<gene>
    <name evidence="2" type="ORF">SAMN02910418_00552</name>
</gene>
<dbReference type="GO" id="GO:0004540">
    <property type="term" value="F:RNA nuclease activity"/>
    <property type="evidence" value="ECO:0007669"/>
    <property type="project" value="InterPro"/>
</dbReference>
<feature type="domain" description="RNB" evidence="1">
    <location>
        <begin position="64"/>
        <end position="403"/>
    </location>
</feature>
<dbReference type="InterPro" id="IPR001900">
    <property type="entry name" value="RNase_II/R"/>
</dbReference>
<evidence type="ECO:0000313" key="2">
    <source>
        <dbReference type="EMBL" id="SDZ92463.1"/>
    </source>
</evidence>